<dbReference type="Proteomes" id="UP000317303">
    <property type="component" value="Unassembled WGS sequence"/>
</dbReference>
<dbReference type="AlphaFoldDB" id="A0A660CH51"/>
<evidence type="ECO:0000313" key="3">
    <source>
        <dbReference type="EMBL" id="TWH20361.1"/>
    </source>
</evidence>
<feature type="domain" description="GmrSD restriction endonucleases C-terminal" evidence="1">
    <location>
        <begin position="242"/>
        <end position="399"/>
    </location>
</feature>
<evidence type="ECO:0000313" key="4">
    <source>
        <dbReference type="Proteomes" id="UP000317303"/>
    </source>
</evidence>
<protein>
    <submittedName>
        <fullName evidence="3">Uncharacterized protein DUF1524</fullName>
    </submittedName>
</protein>
<accession>A0A660CH51</accession>
<feature type="domain" description="RAMA" evidence="2">
    <location>
        <begin position="420"/>
        <end position="519"/>
    </location>
</feature>
<dbReference type="InterPro" id="IPR011089">
    <property type="entry name" value="GmrSD_C"/>
</dbReference>
<sequence>MVGIKAHSNEHGWEIFVTMNDRGARLSPIDLLKGHLIEKAARDRTDLNTRWREMLTELSALDPRAPADFIETLLLAKYAKVDEPEDRTRVLQASHEWVRTNPDQMGLRTSDDYRRFLTVTVTQLAGRYRTLRAAATRSDPEFAHVRYNATNNLDQQYMLILAATNPNDQEGEFRRKTQLISSFLDLIYIRQLVNGTISRPGELDDYVYELTQELRSVDTSDSLADVLSRRLAEIPDEFQGMTNFGLQTDNRSQVRYLLARITAFVETDCEQQRTELEEFLRYVAGEKPFEIEHIWANKFERHQSEVKTESEFRSIRNRLGGLILLPKSDNASFNADTYPEKLPHYFRQNMLAKSLNKDSYKRFPSYNKFRKRHQLEKLMGHYDEFTASSIKERQQLYIRLCEIVWDPEKLGFSIPKSMSRQRRQARRTRANYDVSLGDLITAGFLRSDHKIIGRHKGTTHHAVVHNDGKVEVSTGELFPSPSRAAMYAVNRQSCNGWTFWKLADDASTTLADVRAQALASGKLDTARQLTIP</sequence>
<dbReference type="RefSeq" id="WP_030532975.1">
    <property type="nucleotide sequence ID" value="NZ_JOIJ01000011.1"/>
</dbReference>
<evidence type="ECO:0000259" key="2">
    <source>
        <dbReference type="Pfam" id="PF18755"/>
    </source>
</evidence>
<keyword evidence="4" id="KW-1185">Reference proteome</keyword>
<dbReference type="InterPro" id="IPR040843">
    <property type="entry name" value="RAMA"/>
</dbReference>
<evidence type="ECO:0000259" key="1">
    <source>
        <dbReference type="Pfam" id="PF07510"/>
    </source>
</evidence>
<dbReference type="Pfam" id="PF07510">
    <property type="entry name" value="GmrSD_C"/>
    <property type="match status" value="1"/>
</dbReference>
<dbReference type="PANTHER" id="PTHR35149:SF1">
    <property type="entry name" value="DUF5655 DOMAIN-CONTAINING PROTEIN"/>
    <property type="match status" value="1"/>
</dbReference>
<proteinExistence type="predicted"/>
<dbReference type="PANTHER" id="PTHR35149">
    <property type="entry name" value="SLL5132 PROTEIN"/>
    <property type="match status" value="1"/>
</dbReference>
<comment type="caution">
    <text evidence="3">The sequence shown here is derived from an EMBL/GenBank/DDBJ whole genome shotgun (WGS) entry which is preliminary data.</text>
</comment>
<reference evidence="3 4" key="1">
    <citation type="submission" date="2019-07" db="EMBL/GenBank/DDBJ databases">
        <title>R&amp;d 2014.</title>
        <authorList>
            <person name="Klenk H.-P."/>
        </authorList>
    </citation>
    <scope>NUCLEOTIDE SEQUENCE [LARGE SCALE GENOMIC DNA]</scope>
    <source>
        <strain evidence="3 4">DSM 43194</strain>
    </source>
</reference>
<dbReference type="OrthoDB" id="9798761at2"/>
<name>A0A660CH51_9PSEU</name>
<dbReference type="Pfam" id="PF18755">
    <property type="entry name" value="RAMA"/>
    <property type="match status" value="1"/>
</dbReference>
<organism evidence="3 4">
    <name type="scientific">Prauserella rugosa</name>
    <dbReference type="NCBI Taxonomy" id="43354"/>
    <lineage>
        <taxon>Bacteria</taxon>
        <taxon>Bacillati</taxon>
        <taxon>Actinomycetota</taxon>
        <taxon>Actinomycetes</taxon>
        <taxon>Pseudonocardiales</taxon>
        <taxon>Pseudonocardiaceae</taxon>
        <taxon>Prauserella</taxon>
    </lineage>
</organism>
<gene>
    <name evidence="3" type="ORF">JD82_02207</name>
</gene>
<dbReference type="EMBL" id="VLJV01000001">
    <property type="protein sequence ID" value="TWH20361.1"/>
    <property type="molecule type" value="Genomic_DNA"/>
</dbReference>